<organism evidence="1 2">
    <name type="scientific">Penicillium brevicompactum</name>
    <dbReference type="NCBI Taxonomy" id="5074"/>
    <lineage>
        <taxon>Eukaryota</taxon>
        <taxon>Fungi</taxon>
        <taxon>Dikarya</taxon>
        <taxon>Ascomycota</taxon>
        <taxon>Pezizomycotina</taxon>
        <taxon>Eurotiomycetes</taxon>
        <taxon>Eurotiomycetidae</taxon>
        <taxon>Eurotiales</taxon>
        <taxon>Aspergillaceae</taxon>
        <taxon>Penicillium</taxon>
    </lineage>
</organism>
<dbReference type="Proteomes" id="UP001148299">
    <property type="component" value="Unassembled WGS sequence"/>
</dbReference>
<name>A0A9W9QSJ7_PENBR</name>
<gene>
    <name evidence="1" type="ORF">N7541_010988</name>
</gene>
<dbReference type="AlphaFoldDB" id="A0A9W9QSJ7"/>
<protein>
    <submittedName>
        <fullName evidence="1">Uncharacterized protein</fullName>
    </submittedName>
</protein>
<keyword evidence="2" id="KW-1185">Reference proteome</keyword>
<proteinExistence type="predicted"/>
<reference evidence="1" key="2">
    <citation type="journal article" date="2023" name="IMA Fungus">
        <title>Comparative genomic study of the Penicillium genus elucidates a diverse pangenome and 15 lateral gene transfer events.</title>
        <authorList>
            <person name="Petersen C."/>
            <person name="Sorensen T."/>
            <person name="Nielsen M.R."/>
            <person name="Sondergaard T.E."/>
            <person name="Sorensen J.L."/>
            <person name="Fitzpatrick D.A."/>
            <person name="Frisvad J.C."/>
            <person name="Nielsen K.L."/>
        </authorList>
    </citation>
    <scope>NUCLEOTIDE SEQUENCE</scope>
    <source>
        <strain evidence="1">IBT 35675</strain>
    </source>
</reference>
<sequence length="62" mass="6902">MHQVQAINSKMKKAKSVVYNGAIGHIKRMGIKFAIAIAGATESNTRTMNCKTNHNRMQVENE</sequence>
<dbReference type="EMBL" id="JAPZBR010000008">
    <property type="protein sequence ID" value="KAJ5341864.1"/>
    <property type="molecule type" value="Genomic_DNA"/>
</dbReference>
<evidence type="ECO:0000313" key="2">
    <source>
        <dbReference type="Proteomes" id="UP001148299"/>
    </source>
</evidence>
<comment type="caution">
    <text evidence="1">The sequence shown here is derived from an EMBL/GenBank/DDBJ whole genome shotgun (WGS) entry which is preliminary data.</text>
</comment>
<reference evidence="1" key="1">
    <citation type="submission" date="2022-12" db="EMBL/GenBank/DDBJ databases">
        <authorList>
            <person name="Petersen C."/>
        </authorList>
    </citation>
    <scope>NUCLEOTIDE SEQUENCE</scope>
    <source>
        <strain evidence="1">IBT 35675</strain>
    </source>
</reference>
<evidence type="ECO:0000313" key="1">
    <source>
        <dbReference type="EMBL" id="KAJ5341864.1"/>
    </source>
</evidence>
<accession>A0A9W9QSJ7</accession>